<dbReference type="InterPro" id="IPR011047">
    <property type="entry name" value="Quinoprotein_ADH-like_sf"/>
</dbReference>
<dbReference type="Proteomes" id="UP000198327">
    <property type="component" value="Unassembled WGS sequence"/>
</dbReference>
<evidence type="ECO:0008006" key="4">
    <source>
        <dbReference type="Google" id="ProtNLM"/>
    </source>
</evidence>
<protein>
    <recommendedName>
        <fullName evidence="4">DNA-binding beta-propeller fold protein YncE</fullName>
    </recommendedName>
</protein>
<evidence type="ECO:0000313" key="3">
    <source>
        <dbReference type="Proteomes" id="UP000198327"/>
    </source>
</evidence>
<evidence type="ECO:0000256" key="1">
    <source>
        <dbReference type="SAM" id="MobiDB-lite"/>
    </source>
</evidence>
<dbReference type="PANTHER" id="PTHR47197:SF3">
    <property type="entry name" value="DIHYDRO-HEME D1 DEHYDROGENASE"/>
    <property type="match status" value="1"/>
</dbReference>
<gene>
    <name evidence="2" type="ORF">SAMN05421642_107102</name>
</gene>
<dbReference type="RefSeq" id="WP_245865629.1">
    <property type="nucleotide sequence ID" value="NZ_FZOW01000007.1"/>
</dbReference>
<dbReference type="STRING" id="398843.A3K89_10945"/>
<dbReference type="PANTHER" id="PTHR47197">
    <property type="entry name" value="PROTEIN NIRF"/>
    <property type="match status" value="1"/>
</dbReference>
<dbReference type="SUPFAM" id="SSF50998">
    <property type="entry name" value="Quinoprotein alcohol dehydrogenase-like"/>
    <property type="match status" value="1"/>
</dbReference>
<evidence type="ECO:0000313" key="2">
    <source>
        <dbReference type="EMBL" id="SNS94052.1"/>
    </source>
</evidence>
<dbReference type="AlphaFoldDB" id="A0A239IKX6"/>
<accession>A0A239IKX6</accession>
<keyword evidence="3" id="KW-1185">Reference proteome</keyword>
<proteinExistence type="predicted"/>
<dbReference type="InterPro" id="IPR051200">
    <property type="entry name" value="Host-pathogen_enzymatic-act"/>
</dbReference>
<dbReference type="EMBL" id="FZOW01000007">
    <property type="protein sequence ID" value="SNS94052.1"/>
    <property type="molecule type" value="Genomic_DNA"/>
</dbReference>
<dbReference type="InterPro" id="IPR015943">
    <property type="entry name" value="WD40/YVTN_repeat-like_dom_sf"/>
</dbReference>
<name>A0A239IKX6_9NOCA</name>
<sequence length="404" mass="41553">MRKLVLAVGVVALAVAGCSSGEPAKEATEETGTARAGSDLAAEAGSTEVEGAEPRLVIADADSGRIEVLDLAAEDRVHSYDVGSAASLTTINGRYVVATDGRRATVLDPGSWSIEHGDHSHSYVKDPVEIGQLDGVEPAHVIAGDRKVAVFFDGTGTADVVDFDSLSKGESTIATSLKSSPQHGIAVPLSDHFVVSTGGTEEDLPNGLELRGGNGDTIRALDGMCPDMHGEAVFSNYFVVACGDGVLKVDAAADFTTTKFPYPANADRAWSLEHGSRGSLVAAPTESGVLVLDTKSGEWVDARTADEAVASGISSDGKTALSLQQDGTFRTFDAVTGAELSSTPVLAGPVGDNDEPSLVVAGTRAYVSDPAANAVVEIDYRDGGRIARTFDLDYTPGSIGVVGA</sequence>
<feature type="region of interest" description="Disordered" evidence="1">
    <location>
        <begin position="21"/>
        <end position="46"/>
    </location>
</feature>
<organism evidence="2 3">
    <name type="scientific">Rhodococcoides kyotonense</name>
    <dbReference type="NCBI Taxonomy" id="398843"/>
    <lineage>
        <taxon>Bacteria</taxon>
        <taxon>Bacillati</taxon>
        <taxon>Actinomycetota</taxon>
        <taxon>Actinomycetes</taxon>
        <taxon>Mycobacteriales</taxon>
        <taxon>Nocardiaceae</taxon>
        <taxon>Rhodococcoides</taxon>
    </lineage>
</organism>
<reference evidence="3" key="1">
    <citation type="submission" date="2017-06" db="EMBL/GenBank/DDBJ databases">
        <authorList>
            <person name="Varghese N."/>
            <person name="Submissions S."/>
        </authorList>
    </citation>
    <scope>NUCLEOTIDE SEQUENCE [LARGE SCALE GENOMIC DNA]</scope>
    <source>
        <strain evidence="3">JCM 23211</strain>
    </source>
</reference>
<dbReference type="PROSITE" id="PS51257">
    <property type="entry name" value="PROKAR_LIPOPROTEIN"/>
    <property type="match status" value="1"/>
</dbReference>
<dbReference type="Gene3D" id="2.130.10.10">
    <property type="entry name" value="YVTN repeat-like/Quinoprotein amine dehydrogenase"/>
    <property type="match status" value="1"/>
</dbReference>